<keyword evidence="2" id="KW-1185">Reference proteome</keyword>
<organism evidence="1 2">
    <name type="scientific">Clarias magur</name>
    <name type="common">Asian catfish</name>
    <name type="synonym">Macropteronotus magur</name>
    <dbReference type="NCBI Taxonomy" id="1594786"/>
    <lineage>
        <taxon>Eukaryota</taxon>
        <taxon>Metazoa</taxon>
        <taxon>Chordata</taxon>
        <taxon>Craniata</taxon>
        <taxon>Vertebrata</taxon>
        <taxon>Euteleostomi</taxon>
        <taxon>Actinopterygii</taxon>
        <taxon>Neopterygii</taxon>
        <taxon>Teleostei</taxon>
        <taxon>Ostariophysi</taxon>
        <taxon>Siluriformes</taxon>
        <taxon>Clariidae</taxon>
        <taxon>Clarias</taxon>
    </lineage>
</organism>
<dbReference type="SUPFAM" id="SSF49899">
    <property type="entry name" value="Concanavalin A-like lectins/glucanases"/>
    <property type="match status" value="1"/>
</dbReference>
<feature type="non-terminal residue" evidence="1">
    <location>
        <position position="52"/>
    </location>
</feature>
<protein>
    <submittedName>
        <fullName evidence="1">E3 ubiquitin-protein ligase TRIM39-like</fullName>
    </submittedName>
</protein>
<evidence type="ECO:0000313" key="1">
    <source>
        <dbReference type="EMBL" id="KAF5889051.1"/>
    </source>
</evidence>
<dbReference type="AlphaFoldDB" id="A0A8J4WQW4"/>
<dbReference type="InterPro" id="IPR013320">
    <property type="entry name" value="ConA-like_dom_sf"/>
</dbReference>
<sequence length="52" mass="6108">MDSGLLGNQYWANPELLVPLTLREKVGMFVNYEEDLVSFHDVKSRFHIYSFT</sequence>
<proteinExistence type="predicted"/>
<comment type="caution">
    <text evidence="1">The sequence shown here is derived from an EMBL/GenBank/DDBJ whole genome shotgun (WGS) entry which is preliminary data.</text>
</comment>
<dbReference type="InterPro" id="IPR043136">
    <property type="entry name" value="B30.2/SPRY_sf"/>
</dbReference>
<gene>
    <name evidence="1" type="ORF">DAT39_021247</name>
</gene>
<name>A0A8J4WQW4_CLAMG</name>
<accession>A0A8J4WQW4</accession>
<evidence type="ECO:0000313" key="2">
    <source>
        <dbReference type="Proteomes" id="UP000727407"/>
    </source>
</evidence>
<dbReference type="Proteomes" id="UP000727407">
    <property type="component" value="Unassembled WGS sequence"/>
</dbReference>
<dbReference type="OrthoDB" id="6105938at2759"/>
<dbReference type="EMBL" id="QNUK01000873">
    <property type="protein sequence ID" value="KAF5889051.1"/>
    <property type="molecule type" value="Genomic_DNA"/>
</dbReference>
<dbReference type="Gene3D" id="2.60.120.920">
    <property type="match status" value="1"/>
</dbReference>
<reference evidence="1" key="1">
    <citation type="submission" date="2020-07" db="EMBL/GenBank/DDBJ databases">
        <title>Clarias magur genome sequencing, assembly and annotation.</title>
        <authorList>
            <person name="Kushwaha B."/>
            <person name="Kumar R."/>
            <person name="Das P."/>
            <person name="Joshi C.G."/>
            <person name="Kumar D."/>
            <person name="Nagpure N.S."/>
            <person name="Pandey M."/>
            <person name="Agarwal S."/>
            <person name="Srivastava S."/>
            <person name="Singh M."/>
            <person name="Sahoo L."/>
            <person name="Jayasankar P."/>
            <person name="Meher P.K."/>
            <person name="Koringa P.G."/>
            <person name="Iquebal M.A."/>
            <person name="Das S.P."/>
            <person name="Bit A."/>
            <person name="Patnaik S."/>
            <person name="Patel N."/>
            <person name="Shah T.M."/>
            <person name="Hinsu A."/>
            <person name="Jena J.K."/>
        </authorList>
    </citation>
    <scope>NUCLEOTIDE SEQUENCE</scope>
    <source>
        <strain evidence="1">CIFAMagur01</strain>
        <tissue evidence="1">Testis</tissue>
    </source>
</reference>